<evidence type="ECO:0000256" key="1">
    <source>
        <dbReference type="ARBA" id="ARBA00004123"/>
    </source>
</evidence>
<keyword evidence="3" id="KW-0238">DNA-binding</keyword>
<keyword evidence="4" id="KW-0804">Transcription</keyword>
<dbReference type="GO" id="GO:0003677">
    <property type="term" value="F:DNA binding"/>
    <property type="evidence" value="ECO:0007669"/>
    <property type="project" value="UniProtKB-KW"/>
</dbReference>
<reference evidence="8" key="1">
    <citation type="submission" date="2014-09" db="EMBL/GenBank/DDBJ databases">
        <authorList>
            <person name="Magalhaes I.L.F."/>
            <person name="Oliveira U."/>
            <person name="Santos F.R."/>
            <person name="Vidigal T.H.D.A."/>
            <person name="Brescovit A.D."/>
            <person name="Santos A.J."/>
        </authorList>
    </citation>
    <scope>NUCLEOTIDE SEQUENCE</scope>
    <source>
        <tissue evidence="8">Shoot tissue taken approximately 20 cm above the soil surface</tissue>
    </source>
</reference>
<protein>
    <recommendedName>
        <fullName evidence="7">TF-B3 domain-containing protein</fullName>
    </recommendedName>
</protein>
<dbReference type="Gene3D" id="2.40.330.10">
    <property type="entry name" value="DNA-binding pseudobarrel domain"/>
    <property type="match status" value="1"/>
</dbReference>
<dbReference type="SMART" id="SM01019">
    <property type="entry name" value="B3"/>
    <property type="match status" value="1"/>
</dbReference>
<dbReference type="PANTHER" id="PTHR31920:SF151">
    <property type="entry name" value="TF-B3 DOMAIN-CONTAINING PROTEIN"/>
    <property type="match status" value="1"/>
</dbReference>
<accession>A0A0A9FAP2</accession>
<dbReference type="InterPro" id="IPR015300">
    <property type="entry name" value="DNA-bd_pseudobarrel_sf"/>
</dbReference>
<organism evidence="8">
    <name type="scientific">Arundo donax</name>
    <name type="common">Giant reed</name>
    <name type="synonym">Donax arundinaceus</name>
    <dbReference type="NCBI Taxonomy" id="35708"/>
    <lineage>
        <taxon>Eukaryota</taxon>
        <taxon>Viridiplantae</taxon>
        <taxon>Streptophyta</taxon>
        <taxon>Embryophyta</taxon>
        <taxon>Tracheophyta</taxon>
        <taxon>Spermatophyta</taxon>
        <taxon>Magnoliopsida</taxon>
        <taxon>Liliopsida</taxon>
        <taxon>Poales</taxon>
        <taxon>Poaceae</taxon>
        <taxon>PACMAD clade</taxon>
        <taxon>Arundinoideae</taxon>
        <taxon>Arundineae</taxon>
        <taxon>Arundo</taxon>
    </lineage>
</organism>
<evidence type="ECO:0000256" key="2">
    <source>
        <dbReference type="ARBA" id="ARBA00023015"/>
    </source>
</evidence>
<dbReference type="AlphaFoldDB" id="A0A0A9FAP2"/>
<dbReference type="Pfam" id="PF02362">
    <property type="entry name" value="B3"/>
    <property type="match status" value="1"/>
</dbReference>
<proteinExistence type="predicted"/>
<name>A0A0A9FAP2_ARUDO</name>
<evidence type="ECO:0000256" key="5">
    <source>
        <dbReference type="ARBA" id="ARBA00023242"/>
    </source>
</evidence>
<evidence type="ECO:0000259" key="7">
    <source>
        <dbReference type="PROSITE" id="PS50863"/>
    </source>
</evidence>
<reference evidence="8" key="2">
    <citation type="journal article" date="2015" name="Data Brief">
        <title>Shoot transcriptome of the giant reed, Arundo donax.</title>
        <authorList>
            <person name="Barrero R.A."/>
            <person name="Guerrero F.D."/>
            <person name="Moolhuijzen P."/>
            <person name="Goolsby J.A."/>
            <person name="Tidwell J."/>
            <person name="Bellgard S.E."/>
            <person name="Bellgard M.I."/>
        </authorList>
    </citation>
    <scope>NUCLEOTIDE SEQUENCE</scope>
    <source>
        <tissue evidence="8">Shoot tissue taken approximately 20 cm above the soil surface</tissue>
    </source>
</reference>
<dbReference type="CDD" id="cd10017">
    <property type="entry name" value="B3_DNA"/>
    <property type="match status" value="1"/>
</dbReference>
<keyword evidence="2" id="KW-0805">Transcription regulation</keyword>
<evidence type="ECO:0000256" key="6">
    <source>
        <dbReference type="SAM" id="MobiDB-lite"/>
    </source>
</evidence>
<dbReference type="PROSITE" id="PS50863">
    <property type="entry name" value="B3"/>
    <property type="match status" value="1"/>
</dbReference>
<feature type="domain" description="TF-B3" evidence="7">
    <location>
        <begin position="5"/>
        <end position="98"/>
    </location>
</feature>
<keyword evidence="5" id="KW-0539">Nucleus</keyword>
<dbReference type="PANTHER" id="PTHR31920">
    <property type="entry name" value="B3 DOMAIN-CONTAINING"/>
    <property type="match status" value="1"/>
</dbReference>
<evidence type="ECO:0000256" key="4">
    <source>
        <dbReference type="ARBA" id="ARBA00023163"/>
    </source>
</evidence>
<sequence>MDVTKIRFFKLMNGDFTRAISKPEKFVKNFNGQITEGLDLKAPSGESWHVGVDKHDDELFLMSGWEDFVKAHELQENDLLLFTCSGNSSFEVLIFEASGCEKFSSLFSNKTGPSVLKHFNNMAGRHAEHCSLSDSDDPSMPSRLVGSPHNVSTSRKSSGREPESPNSSGYDVKH</sequence>
<feature type="region of interest" description="Disordered" evidence="6">
    <location>
        <begin position="129"/>
        <end position="174"/>
    </location>
</feature>
<feature type="compositionally biased region" description="Polar residues" evidence="6">
    <location>
        <begin position="164"/>
        <end position="174"/>
    </location>
</feature>
<dbReference type="SUPFAM" id="SSF101936">
    <property type="entry name" value="DNA-binding pseudobarrel domain"/>
    <property type="match status" value="1"/>
</dbReference>
<dbReference type="InterPro" id="IPR050655">
    <property type="entry name" value="Plant_B3_domain"/>
</dbReference>
<comment type="subcellular location">
    <subcellularLocation>
        <location evidence="1">Nucleus</location>
    </subcellularLocation>
</comment>
<dbReference type="GO" id="GO:0005634">
    <property type="term" value="C:nucleus"/>
    <property type="evidence" value="ECO:0007669"/>
    <property type="project" value="UniProtKB-SubCell"/>
</dbReference>
<evidence type="ECO:0000313" key="8">
    <source>
        <dbReference type="EMBL" id="JAE07196.1"/>
    </source>
</evidence>
<dbReference type="InterPro" id="IPR003340">
    <property type="entry name" value="B3_DNA-bd"/>
</dbReference>
<evidence type="ECO:0000256" key="3">
    <source>
        <dbReference type="ARBA" id="ARBA00023125"/>
    </source>
</evidence>
<dbReference type="EMBL" id="GBRH01190700">
    <property type="protein sequence ID" value="JAE07196.1"/>
    <property type="molecule type" value="Transcribed_RNA"/>
</dbReference>